<keyword evidence="1" id="KW-0521">NADP</keyword>
<dbReference type="CDD" id="cd05289">
    <property type="entry name" value="MDR_like_2"/>
    <property type="match status" value="1"/>
</dbReference>
<dbReference type="InterPro" id="IPR051603">
    <property type="entry name" value="Zinc-ADH_QOR/CCCR"/>
</dbReference>
<dbReference type="RefSeq" id="WP_091073342.1">
    <property type="nucleotide sequence ID" value="NZ_LT629799.1"/>
</dbReference>
<feature type="domain" description="Enoyl reductase (ER)" evidence="2">
    <location>
        <begin position="11"/>
        <end position="301"/>
    </location>
</feature>
<dbReference type="AlphaFoldDB" id="A0A1H2LTZ1"/>
<dbReference type="Gene3D" id="3.90.180.10">
    <property type="entry name" value="Medium-chain alcohol dehydrogenases, catalytic domain"/>
    <property type="match status" value="1"/>
</dbReference>
<dbReference type="EMBL" id="LT629799">
    <property type="protein sequence ID" value="SDU84158.1"/>
    <property type="molecule type" value="Genomic_DNA"/>
</dbReference>
<dbReference type="SUPFAM" id="SSF50129">
    <property type="entry name" value="GroES-like"/>
    <property type="match status" value="1"/>
</dbReference>
<dbReference type="InterPro" id="IPR013154">
    <property type="entry name" value="ADH-like_N"/>
</dbReference>
<dbReference type="Proteomes" id="UP000198825">
    <property type="component" value="Chromosome I"/>
</dbReference>
<organism evidence="3 4">
    <name type="scientific">Microlunatus sagamiharensis</name>
    <dbReference type="NCBI Taxonomy" id="546874"/>
    <lineage>
        <taxon>Bacteria</taxon>
        <taxon>Bacillati</taxon>
        <taxon>Actinomycetota</taxon>
        <taxon>Actinomycetes</taxon>
        <taxon>Propionibacteriales</taxon>
        <taxon>Propionibacteriaceae</taxon>
        <taxon>Microlunatus</taxon>
    </lineage>
</organism>
<dbReference type="Gene3D" id="3.40.50.720">
    <property type="entry name" value="NAD(P)-binding Rossmann-like Domain"/>
    <property type="match status" value="1"/>
</dbReference>
<dbReference type="InterPro" id="IPR020843">
    <property type="entry name" value="ER"/>
</dbReference>
<dbReference type="STRING" id="546874.SAMN04488544_0796"/>
<dbReference type="PANTHER" id="PTHR44154">
    <property type="entry name" value="QUINONE OXIDOREDUCTASE"/>
    <property type="match status" value="1"/>
</dbReference>
<dbReference type="PANTHER" id="PTHR44154:SF1">
    <property type="entry name" value="QUINONE OXIDOREDUCTASE"/>
    <property type="match status" value="1"/>
</dbReference>
<evidence type="ECO:0000259" key="2">
    <source>
        <dbReference type="SMART" id="SM00829"/>
    </source>
</evidence>
<reference evidence="4" key="1">
    <citation type="submission" date="2016-10" db="EMBL/GenBank/DDBJ databases">
        <authorList>
            <person name="Varghese N."/>
            <person name="Submissions S."/>
        </authorList>
    </citation>
    <scope>NUCLEOTIDE SEQUENCE [LARGE SCALE GENOMIC DNA]</scope>
    <source>
        <strain evidence="4">DSM 21743</strain>
    </source>
</reference>
<dbReference type="Pfam" id="PF00107">
    <property type="entry name" value="ADH_zinc_N"/>
    <property type="match status" value="1"/>
</dbReference>
<dbReference type="GO" id="GO:0016491">
    <property type="term" value="F:oxidoreductase activity"/>
    <property type="evidence" value="ECO:0007669"/>
    <property type="project" value="InterPro"/>
</dbReference>
<dbReference type="InterPro" id="IPR011032">
    <property type="entry name" value="GroES-like_sf"/>
</dbReference>
<sequence>MRALVYESYGSPAEVLHVGEAPEPHAGPGQVRVRVRAAGVNPVDWKLMGGAMAGGAPLEDPVVPGFDAAGTVDEVGEGVTGVAVGDEVLGLGSGAQAELSVLWAWAPKPAEIDWSVAAAAPTAVETTERALRLVGVEPGQIVFVDGGAGGVGAVAVQMAVAQGLTVVASASEANQGYLRELGATPVVYGDGLVERVRAAAPGGVDVVYDVAGKTPVEDLLALAPQPGKVVSIANFTLPQHGGISTGGGQPGERRGPESMALAADLLRRNAVVIKVQTFPYERAAEAYATSTSGHVRGKLVLLP</sequence>
<dbReference type="SMART" id="SM00829">
    <property type="entry name" value="PKS_ER"/>
    <property type="match status" value="1"/>
</dbReference>
<name>A0A1H2LTZ1_9ACTN</name>
<evidence type="ECO:0000256" key="1">
    <source>
        <dbReference type="ARBA" id="ARBA00022857"/>
    </source>
</evidence>
<dbReference type="SUPFAM" id="SSF51735">
    <property type="entry name" value="NAD(P)-binding Rossmann-fold domains"/>
    <property type="match status" value="1"/>
</dbReference>
<dbReference type="InterPro" id="IPR013149">
    <property type="entry name" value="ADH-like_C"/>
</dbReference>
<dbReference type="OrthoDB" id="9801186at2"/>
<dbReference type="InterPro" id="IPR036291">
    <property type="entry name" value="NAD(P)-bd_dom_sf"/>
</dbReference>
<accession>A0A1H2LTZ1</accession>
<dbReference type="Pfam" id="PF08240">
    <property type="entry name" value="ADH_N"/>
    <property type="match status" value="1"/>
</dbReference>
<keyword evidence="4" id="KW-1185">Reference proteome</keyword>
<evidence type="ECO:0000313" key="3">
    <source>
        <dbReference type="EMBL" id="SDU84158.1"/>
    </source>
</evidence>
<evidence type="ECO:0000313" key="4">
    <source>
        <dbReference type="Proteomes" id="UP000198825"/>
    </source>
</evidence>
<proteinExistence type="predicted"/>
<protein>
    <submittedName>
        <fullName evidence="3">NADPH:quinone reductase</fullName>
    </submittedName>
</protein>
<gene>
    <name evidence="3" type="ORF">SAMN04488544_0796</name>
</gene>